<comment type="subunit">
    <text evidence="2">Monomer. Binds 30S ribosomal subunits, but not 50S ribosomal subunits or 70S ribosomes.</text>
</comment>
<dbReference type="Pfam" id="PF02033">
    <property type="entry name" value="RBFA"/>
    <property type="match status" value="1"/>
</dbReference>
<dbReference type="InterPro" id="IPR023799">
    <property type="entry name" value="RbfA_dom_sf"/>
</dbReference>
<sequence length="118" mass="13249">MAKVRTGRVSEQIKKELSLIIQGELKDPRIGFLTVTGVEITNDLSECKVYLSVLGSDQEKEDTLKALSKGNGYIRTELGKRIRLRIVPKLFFILDSSIAYGSRIEHIISKLNEGKTEL</sequence>
<dbReference type="GO" id="GO:0043024">
    <property type="term" value="F:ribosomal small subunit binding"/>
    <property type="evidence" value="ECO:0007669"/>
    <property type="project" value="TreeGrafter"/>
</dbReference>
<evidence type="ECO:0000256" key="1">
    <source>
        <dbReference type="ARBA" id="ARBA00022517"/>
    </source>
</evidence>
<dbReference type="Gene3D" id="3.30.300.20">
    <property type="match status" value="1"/>
</dbReference>
<dbReference type="NCBIfam" id="TIGR00082">
    <property type="entry name" value="rbfA"/>
    <property type="match status" value="1"/>
</dbReference>
<keyword evidence="1 2" id="KW-0690">Ribosome biogenesis</keyword>
<dbReference type="EMBL" id="CP034235">
    <property type="protein sequence ID" value="QGQ96272.1"/>
    <property type="molecule type" value="Genomic_DNA"/>
</dbReference>
<comment type="similarity">
    <text evidence="2">Belongs to the RbfA family.</text>
</comment>
<evidence type="ECO:0000313" key="3">
    <source>
        <dbReference type="EMBL" id="QGQ96272.1"/>
    </source>
</evidence>
<dbReference type="SUPFAM" id="SSF89919">
    <property type="entry name" value="Ribosome-binding factor A, RbfA"/>
    <property type="match status" value="1"/>
</dbReference>
<protein>
    <recommendedName>
        <fullName evidence="2">Ribosome-binding factor A</fullName>
    </recommendedName>
</protein>
<dbReference type="PANTHER" id="PTHR33515">
    <property type="entry name" value="RIBOSOME-BINDING FACTOR A, CHLOROPLASTIC-RELATED"/>
    <property type="match status" value="1"/>
</dbReference>
<dbReference type="GO" id="GO:0030490">
    <property type="term" value="P:maturation of SSU-rRNA"/>
    <property type="evidence" value="ECO:0007669"/>
    <property type="project" value="UniProtKB-UniRule"/>
</dbReference>
<keyword evidence="4" id="KW-1185">Reference proteome</keyword>
<name>A0A6B8RKY7_9BACL</name>
<dbReference type="AlphaFoldDB" id="A0A6B8RKY7"/>
<dbReference type="PANTHER" id="PTHR33515:SF1">
    <property type="entry name" value="RIBOSOME-BINDING FACTOR A, CHLOROPLASTIC-RELATED"/>
    <property type="match status" value="1"/>
</dbReference>
<keyword evidence="2" id="KW-0963">Cytoplasm</keyword>
<dbReference type="HAMAP" id="MF_00003">
    <property type="entry name" value="RbfA"/>
    <property type="match status" value="1"/>
</dbReference>
<dbReference type="RefSeq" id="WP_155701308.1">
    <property type="nucleotide sequence ID" value="NZ_CP034235.1"/>
</dbReference>
<reference evidence="4" key="1">
    <citation type="submission" date="2018-11" db="EMBL/GenBank/DDBJ databases">
        <title>Complete genome sequence of Paenibacillus sp. ML311-T8.</title>
        <authorList>
            <person name="Nam Y.-D."/>
            <person name="Kang J."/>
            <person name="Chung W.-H."/>
            <person name="Park Y.S."/>
        </authorList>
    </citation>
    <scope>NUCLEOTIDE SEQUENCE [LARGE SCALE GENOMIC DNA]</scope>
    <source>
        <strain evidence="4">ML311-T8</strain>
    </source>
</reference>
<evidence type="ECO:0000256" key="2">
    <source>
        <dbReference type="HAMAP-Rule" id="MF_00003"/>
    </source>
</evidence>
<dbReference type="PROSITE" id="PS01319">
    <property type="entry name" value="RBFA"/>
    <property type="match status" value="1"/>
</dbReference>
<comment type="subcellular location">
    <subcellularLocation>
        <location evidence="2">Cytoplasm</location>
    </subcellularLocation>
</comment>
<dbReference type="InterPro" id="IPR020053">
    <property type="entry name" value="Ribosome-bd_factorA_CS"/>
</dbReference>
<comment type="function">
    <text evidence="2">One of several proteins that assist in the late maturation steps of the functional core of the 30S ribosomal subunit. Associates with free 30S ribosomal subunits (but not with 30S subunits that are part of 70S ribosomes or polysomes). Required for efficient processing of 16S rRNA. May interact with the 5'-terminal helix region of 16S rRNA.</text>
</comment>
<gene>
    <name evidence="2 3" type="primary">rbfA</name>
    <name evidence="3" type="ORF">EHS13_15990</name>
</gene>
<dbReference type="GO" id="GO:0005829">
    <property type="term" value="C:cytosol"/>
    <property type="evidence" value="ECO:0007669"/>
    <property type="project" value="TreeGrafter"/>
</dbReference>
<dbReference type="Proteomes" id="UP000426246">
    <property type="component" value="Chromosome"/>
</dbReference>
<dbReference type="InterPro" id="IPR000238">
    <property type="entry name" value="RbfA"/>
</dbReference>
<evidence type="ECO:0000313" key="4">
    <source>
        <dbReference type="Proteomes" id="UP000426246"/>
    </source>
</evidence>
<dbReference type="OrthoDB" id="307788at2"/>
<accession>A0A6B8RKY7</accession>
<dbReference type="KEGG" id="ppsc:EHS13_15990"/>
<proteinExistence type="inferred from homology"/>
<dbReference type="InterPro" id="IPR015946">
    <property type="entry name" value="KH_dom-like_a/b"/>
</dbReference>
<organism evidence="3 4">
    <name type="scientific">Paenibacillus psychroresistens</name>
    <dbReference type="NCBI Taxonomy" id="1778678"/>
    <lineage>
        <taxon>Bacteria</taxon>
        <taxon>Bacillati</taxon>
        <taxon>Bacillota</taxon>
        <taxon>Bacilli</taxon>
        <taxon>Bacillales</taxon>
        <taxon>Paenibacillaceae</taxon>
        <taxon>Paenibacillus</taxon>
    </lineage>
</organism>